<name>A0A261GAD1_9BIFI</name>
<sequence length="160" mass="17640">MTMNDLSIRDEPERAIVSDASHLRSMQADDALCGRHLWLAALTTSTDPETGELLGLTIRDATTWQPLMVDAIFRPACLTNSLRPDGTLRYSWDPVTSGGITPDIASCRLPFSVYADRVQELLNAAQSVIGPHIDRDIRFLERQGITVNSSKIIRVCCNVG</sequence>
<dbReference type="AlphaFoldDB" id="A0A261GAD1"/>
<comment type="caution">
    <text evidence="1">The sequence shown here is derived from an EMBL/GenBank/DDBJ whole genome shotgun (WGS) entry which is preliminary data.</text>
</comment>
<proteinExistence type="predicted"/>
<evidence type="ECO:0000313" key="2">
    <source>
        <dbReference type="Proteomes" id="UP000216451"/>
    </source>
</evidence>
<dbReference type="RefSeq" id="WP_094692202.1">
    <property type="nucleotide sequence ID" value="NZ_JBDNSG010000003.1"/>
</dbReference>
<dbReference type="Proteomes" id="UP000216451">
    <property type="component" value="Unassembled WGS sequence"/>
</dbReference>
<organism evidence="1 2">
    <name type="scientific">Bifidobacterium aquikefiri</name>
    <dbReference type="NCBI Taxonomy" id="1653207"/>
    <lineage>
        <taxon>Bacteria</taxon>
        <taxon>Bacillati</taxon>
        <taxon>Actinomycetota</taxon>
        <taxon>Actinomycetes</taxon>
        <taxon>Bifidobacteriales</taxon>
        <taxon>Bifidobacteriaceae</taxon>
        <taxon>Bifidobacterium</taxon>
    </lineage>
</organism>
<reference evidence="1 2" key="1">
    <citation type="journal article" date="2017" name="BMC Genomics">
        <title>Comparative genomic and phylogenomic analyses of the Bifidobacteriaceae family.</title>
        <authorList>
            <person name="Lugli G.A."/>
            <person name="Milani C."/>
            <person name="Turroni F."/>
            <person name="Duranti S."/>
            <person name="Mancabelli L."/>
            <person name="Mangifesta M."/>
            <person name="Ferrario C."/>
            <person name="Modesto M."/>
            <person name="Mattarelli P."/>
            <person name="Jiri K."/>
            <person name="van Sinderen D."/>
            <person name="Ventura M."/>
        </authorList>
    </citation>
    <scope>NUCLEOTIDE SEQUENCE [LARGE SCALE GENOMIC DNA]</scope>
    <source>
        <strain evidence="1 2">LMG 28769</strain>
    </source>
</reference>
<gene>
    <name evidence="1" type="ORF">BAQU_0187</name>
</gene>
<dbReference type="GeneID" id="98294874"/>
<dbReference type="EMBL" id="MWXA01000002">
    <property type="protein sequence ID" value="OZG68370.1"/>
    <property type="molecule type" value="Genomic_DNA"/>
</dbReference>
<evidence type="ECO:0000313" key="1">
    <source>
        <dbReference type="EMBL" id="OZG68370.1"/>
    </source>
</evidence>
<accession>A0A261GAD1</accession>
<keyword evidence="2" id="KW-1185">Reference proteome</keyword>
<protein>
    <submittedName>
        <fullName evidence="1">Uncharacterized protein</fullName>
    </submittedName>
</protein>